<evidence type="ECO:0000313" key="6">
    <source>
        <dbReference type="Proteomes" id="UP000319949"/>
    </source>
</evidence>
<feature type="region of interest" description="Disordered" evidence="2">
    <location>
        <begin position="135"/>
        <end position="179"/>
    </location>
</feature>
<reference evidence="5 6" key="1">
    <citation type="submission" date="2019-06" db="EMBL/GenBank/DDBJ databases">
        <title>Genomic Encyclopedia of Type Strains, Phase IV (KMG-V): Genome sequencing to study the core and pangenomes of soil and plant-associated prokaryotes.</title>
        <authorList>
            <person name="Whitman W."/>
        </authorList>
    </citation>
    <scope>NUCLEOTIDE SEQUENCE [LARGE SCALE GENOMIC DNA]</scope>
    <source>
        <strain evidence="5 6">BR 510</strain>
    </source>
</reference>
<evidence type="ECO:0000256" key="4">
    <source>
        <dbReference type="SAM" id="SignalP"/>
    </source>
</evidence>
<keyword evidence="4" id="KW-0732">Signal</keyword>
<dbReference type="Proteomes" id="UP000319949">
    <property type="component" value="Unassembled WGS sequence"/>
</dbReference>
<gene>
    <name evidence="5" type="ORF">FBZ96_11251</name>
</gene>
<evidence type="ECO:0000313" key="5">
    <source>
        <dbReference type="EMBL" id="TWA92045.1"/>
    </source>
</evidence>
<feature type="coiled-coil region" evidence="1">
    <location>
        <begin position="36"/>
        <end position="63"/>
    </location>
</feature>
<dbReference type="Pfam" id="PF20084">
    <property type="entry name" value="TrbK"/>
    <property type="match status" value="1"/>
</dbReference>
<dbReference type="STRING" id="1803665.GCA_001641335_05549"/>
<evidence type="ECO:0000256" key="1">
    <source>
        <dbReference type="SAM" id="Coils"/>
    </source>
</evidence>
<keyword evidence="3" id="KW-0812">Transmembrane</keyword>
<dbReference type="AlphaFoldDB" id="A0A560D4K1"/>
<accession>A0A560D4K1</accession>
<protein>
    <submittedName>
        <fullName evidence="5">P-type conjugative transfer protein TrbJ</fullName>
    </submittedName>
</protein>
<feature type="chain" id="PRO_5022234961" evidence="4">
    <location>
        <begin position="27"/>
        <end position="334"/>
    </location>
</feature>
<comment type="caution">
    <text evidence="5">The sequence shown here is derived from an EMBL/GenBank/DDBJ whole genome shotgun (WGS) entry which is preliminary data.</text>
</comment>
<proteinExistence type="predicted"/>
<keyword evidence="3" id="KW-1133">Transmembrane helix</keyword>
<dbReference type="EMBL" id="VITK01000012">
    <property type="protein sequence ID" value="TWA92045.1"/>
    <property type="molecule type" value="Genomic_DNA"/>
</dbReference>
<organism evidence="5 6">
    <name type="scientific">Bradyrhizobium stylosanthis</name>
    <dbReference type="NCBI Taxonomy" id="1803665"/>
    <lineage>
        <taxon>Bacteria</taxon>
        <taxon>Pseudomonadati</taxon>
        <taxon>Pseudomonadota</taxon>
        <taxon>Alphaproteobacteria</taxon>
        <taxon>Hyphomicrobiales</taxon>
        <taxon>Nitrobacteraceae</taxon>
        <taxon>Bradyrhizobium</taxon>
    </lineage>
</organism>
<keyword evidence="6" id="KW-1185">Reference proteome</keyword>
<feature type="signal peptide" evidence="4">
    <location>
        <begin position="1"/>
        <end position="26"/>
    </location>
</feature>
<evidence type="ECO:0000256" key="2">
    <source>
        <dbReference type="SAM" id="MobiDB-lite"/>
    </source>
</evidence>
<dbReference type="InterPro" id="IPR027587">
    <property type="entry name" value="TrbK"/>
</dbReference>
<evidence type="ECO:0000256" key="3">
    <source>
        <dbReference type="SAM" id="Phobius"/>
    </source>
</evidence>
<dbReference type="NCBIfam" id="TIGR04360">
    <property type="entry name" value="other_trbK"/>
    <property type="match status" value="1"/>
</dbReference>
<sequence>MRRLTQLLTAGLFAAAILQVPGEASAQWIVFDPQNVLTAARELQQMNNQITLLQNQALMLINQAKNLASLPYSSLQQLEQPIQRTQQLLGQAQRIAYDVQQIDHAFSSAYAPASSSQPAQALIANAQTRWQNAVAGRPTGRHARAGDRGRQSRRQPCPDVGPRKCEPGRQRCAAGKPSRQSVALQNQQLADLTAAIAAQGRAQTLEQAQRAAAQDQGREQLRRFLTQGQGYQSTAVQMFHRCRRTQSNEFRMILAVTLAVLVVVACAIRLRGDQDDALSEASIAQGSADPTAAKLEQCRSVQYEQKDALVACRMLWDEKRHDFFGSRRGSLGWY</sequence>
<name>A0A560D4K1_9BRAD</name>
<keyword evidence="3" id="KW-0472">Membrane</keyword>
<feature type="transmembrane region" description="Helical" evidence="3">
    <location>
        <begin position="250"/>
        <end position="270"/>
    </location>
</feature>
<keyword evidence="1" id="KW-0175">Coiled coil</keyword>